<gene>
    <name evidence="2" type="ORF">Mal4_20400</name>
</gene>
<evidence type="ECO:0000313" key="3">
    <source>
        <dbReference type="Proteomes" id="UP000320496"/>
    </source>
</evidence>
<protein>
    <submittedName>
        <fullName evidence="2">Alpha/beta hydrolase family protein</fullName>
    </submittedName>
</protein>
<evidence type="ECO:0000259" key="1">
    <source>
        <dbReference type="Pfam" id="PF08840"/>
    </source>
</evidence>
<sequence length="441" mass="48906">MTDVPAEVPETCIDATARFPAGSKRGSISCLPMTDLTTAIGHAPMKNLPLLMCLLLVSMNVASATDDPPADLQSFFQPPPEYAGDFGDFLSPLKFYDGREVTSAEQWPARRREIRQRWDAIIGEWPPLIETPNVEHVATTKRGEITQHQLRLGVALEGETVEGFLLVPPGEGPFPAVLVVYYDAQTGVGLGTPLRDFAWQLAQRGFVTLSIGKPFTGVDLENPKAVPHRSKPYYGPTGRPVALQPLSALGYLAANCQQYLANRNDVDGERIGIVGHSFGGKWAMFASCLHDGFACAVWSDGGIVFDERDRRKENPGGSVNYQDRWYLGYVLGEPAADEARFRSMGLITEPSQRTGSYKVLMENDHDLVELHALMAPRPFLVSGGTADMPERWMALNHAIAVNRLLGYENRVAMTNRDTHGPNEQSNGQIYRFFEWWLKERQ</sequence>
<dbReference type="Proteomes" id="UP000320496">
    <property type="component" value="Chromosome"/>
</dbReference>
<dbReference type="Pfam" id="PF08840">
    <property type="entry name" value="BAAT_C"/>
    <property type="match status" value="1"/>
</dbReference>
<dbReference type="InterPro" id="IPR029058">
    <property type="entry name" value="AB_hydrolase_fold"/>
</dbReference>
<reference evidence="2 3" key="1">
    <citation type="submission" date="2019-02" db="EMBL/GenBank/DDBJ databases">
        <title>Deep-cultivation of Planctomycetes and their phenomic and genomic characterization uncovers novel biology.</title>
        <authorList>
            <person name="Wiegand S."/>
            <person name="Jogler M."/>
            <person name="Boedeker C."/>
            <person name="Pinto D."/>
            <person name="Vollmers J."/>
            <person name="Rivas-Marin E."/>
            <person name="Kohn T."/>
            <person name="Peeters S.H."/>
            <person name="Heuer A."/>
            <person name="Rast P."/>
            <person name="Oberbeckmann S."/>
            <person name="Bunk B."/>
            <person name="Jeske O."/>
            <person name="Meyerdierks A."/>
            <person name="Storesund J.E."/>
            <person name="Kallscheuer N."/>
            <person name="Luecker S."/>
            <person name="Lage O.M."/>
            <person name="Pohl T."/>
            <person name="Merkel B.J."/>
            <person name="Hornburger P."/>
            <person name="Mueller R.-W."/>
            <person name="Bruemmer F."/>
            <person name="Labrenz M."/>
            <person name="Spormann A.M."/>
            <person name="Op den Camp H."/>
            <person name="Overmann J."/>
            <person name="Amann R."/>
            <person name="Jetten M.S.M."/>
            <person name="Mascher T."/>
            <person name="Medema M.H."/>
            <person name="Devos D.P."/>
            <person name="Kaster A.-K."/>
            <person name="Ovreas L."/>
            <person name="Rohde M."/>
            <person name="Galperin M.Y."/>
            <person name="Jogler C."/>
        </authorList>
    </citation>
    <scope>NUCLEOTIDE SEQUENCE [LARGE SCALE GENOMIC DNA]</scope>
    <source>
        <strain evidence="2 3">Mal4</strain>
    </source>
</reference>
<evidence type="ECO:0000313" key="2">
    <source>
        <dbReference type="EMBL" id="QDU37723.1"/>
    </source>
</evidence>
<dbReference type="InterPro" id="IPR050261">
    <property type="entry name" value="FrsA_esterase"/>
</dbReference>
<proteinExistence type="predicted"/>
<dbReference type="SUPFAM" id="SSF53474">
    <property type="entry name" value="alpha/beta-Hydrolases"/>
    <property type="match status" value="1"/>
</dbReference>
<dbReference type="KEGG" id="mri:Mal4_20400"/>
<keyword evidence="2" id="KW-0378">Hydrolase</keyword>
<dbReference type="PANTHER" id="PTHR22946">
    <property type="entry name" value="DIENELACTONE HYDROLASE DOMAIN-CONTAINING PROTEIN-RELATED"/>
    <property type="match status" value="1"/>
</dbReference>
<keyword evidence="3" id="KW-1185">Reference proteome</keyword>
<name>A0A517Z5I0_9PLAN</name>
<feature type="domain" description="BAAT/Acyl-CoA thioester hydrolase C-terminal" evidence="1">
    <location>
        <begin position="256"/>
        <end position="309"/>
    </location>
</feature>
<dbReference type="Gene3D" id="3.40.50.1820">
    <property type="entry name" value="alpha/beta hydrolase"/>
    <property type="match status" value="1"/>
</dbReference>
<dbReference type="GO" id="GO:0016787">
    <property type="term" value="F:hydrolase activity"/>
    <property type="evidence" value="ECO:0007669"/>
    <property type="project" value="UniProtKB-KW"/>
</dbReference>
<dbReference type="InterPro" id="IPR014940">
    <property type="entry name" value="BAAT_C"/>
</dbReference>
<organism evidence="2 3">
    <name type="scientific">Maioricimonas rarisocia</name>
    <dbReference type="NCBI Taxonomy" id="2528026"/>
    <lineage>
        <taxon>Bacteria</taxon>
        <taxon>Pseudomonadati</taxon>
        <taxon>Planctomycetota</taxon>
        <taxon>Planctomycetia</taxon>
        <taxon>Planctomycetales</taxon>
        <taxon>Planctomycetaceae</taxon>
        <taxon>Maioricimonas</taxon>
    </lineage>
</organism>
<dbReference type="EMBL" id="CP036275">
    <property type="protein sequence ID" value="QDU37723.1"/>
    <property type="molecule type" value="Genomic_DNA"/>
</dbReference>
<dbReference type="AlphaFoldDB" id="A0A517Z5I0"/>
<accession>A0A517Z5I0</accession>